<name>A0A926QK20_9BACL</name>
<evidence type="ECO:0000313" key="1">
    <source>
        <dbReference type="EMBL" id="MBD0381298.1"/>
    </source>
</evidence>
<keyword evidence="1" id="KW-0540">Nuclease</keyword>
<proteinExistence type="predicted"/>
<reference evidence="1" key="1">
    <citation type="submission" date="2020-09" db="EMBL/GenBank/DDBJ databases">
        <title>Draft Genome Sequence of Paenibacillus sp. WST5.</title>
        <authorList>
            <person name="Bao Z."/>
        </authorList>
    </citation>
    <scope>NUCLEOTIDE SEQUENCE</scope>
    <source>
        <strain evidence="1">WST5</strain>
    </source>
</reference>
<evidence type="ECO:0000313" key="2">
    <source>
        <dbReference type="Proteomes" id="UP000650466"/>
    </source>
</evidence>
<dbReference type="AlphaFoldDB" id="A0A926QK20"/>
<dbReference type="GO" id="GO:0004519">
    <property type="term" value="F:endonuclease activity"/>
    <property type="evidence" value="ECO:0007669"/>
    <property type="project" value="UniProtKB-KW"/>
</dbReference>
<keyword evidence="2" id="KW-1185">Reference proteome</keyword>
<organism evidence="1 2">
    <name type="scientific">Paenibacillus sedimenti</name>
    <dbReference type="NCBI Taxonomy" id="2770274"/>
    <lineage>
        <taxon>Bacteria</taxon>
        <taxon>Bacillati</taxon>
        <taxon>Bacillota</taxon>
        <taxon>Bacilli</taxon>
        <taxon>Bacillales</taxon>
        <taxon>Paenibacillaceae</taxon>
        <taxon>Paenibacillus</taxon>
    </lineage>
</organism>
<protein>
    <submittedName>
        <fullName evidence="1">HNH endonuclease</fullName>
    </submittedName>
</protein>
<sequence>MKPWAKKFYASKAWRLCRDAYFVLRHGLCERCPGPGKIVHHTIYLTPENINDPSISLNHEHLELVCQDCHNKEHHGSGEGVTSEDTMFDEYGNLVRREMM</sequence>
<gene>
    <name evidence="1" type="ORF">ICC18_14325</name>
</gene>
<dbReference type="RefSeq" id="WP_188175087.1">
    <property type="nucleotide sequence ID" value="NZ_JACVVD010000004.1"/>
</dbReference>
<accession>A0A926QK20</accession>
<keyword evidence="1" id="KW-0378">Hydrolase</keyword>
<dbReference type="Proteomes" id="UP000650466">
    <property type="component" value="Unassembled WGS sequence"/>
</dbReference>
<keyword evidence="1" id="KW-0255">Endonuclease</keyword>
<dbReference type="EMBL" id="JACVVD010000004">
    <property type="protein sequence ID" value="MBD0381298.1"/>
    <property type="molecule type" value="Genomic_DNA"/>
</dbReference>
<comment type="caution">
    <text evidence="1">The sequence shown here is derived from an EMBL/GenBank/DDBJ whole genome shotgun (WGS) entry which is preliminary data.</text>
</comment>